<proteinExistence type="predicted"/>
<name>A0A0D3RJS3_SALTM</name>
<evidence type="ECO:0008006" key="2">
    <source>
        <dbReference type="Google" id="ProtNLM"/>
    </source>
</evidence>
<keyword evidence="1" id="KW-0614">Plasmid</keyword>
<organism evidence="1">
    <name type="scientific">Salmonella typhimurium</name>
    <dbReference type="NCBI Taxonomy" id="90371"/>
    <lineage>
        <taxon>Bacteria</taxon>
        <taxon>Pseudomonadati</taxon>
        <taxon>Pseudomonadota</taxon>
        <taxon>Gammaproteobacteria</taxon>
        <taxon>Enterobacterales</taxon>
        <taxon>Enterobacteriaceae</taxon>
        <taxon>Salmonella</taxon>
    </lineage>
</organism>
<evidence type="ECO:0000313" key="1">
    <source>
        <dbReference type="EMBL" id="AJS09931.1"/>
    </source>
</evidence>
<geneLocation type="plasmid" evidence="1">
    <name>pSTM_Phi</name>
</geneLocation>
<sequence>MATKETENKSGRYAAYIDSLITISSKNQATIASEIGYKNPNNLSLIKSGKIPLPIDKVRPLANALGADPVRLMLMVLEERHPELLEFFREEGTAPLSPDEKKVLEAFRQRFDGQHGASEKVVEAIKSL</sequence>
<dbReference type="RefSeq" id="WP_023221837.1">
    <property type="nucleotide sequence ID" value="NZ_KP763470.1"/>
</dbReference>
<dbReference type="EMBL" id="KP763470">
    <property type="protein sequence ID" value="AJS09931.1"/>
    <property type="molecule type" value="Genomic_DNA"/>
</dbReference>
<dbReference type="AlphaFoldDB" id="A0A0D3RJS3"/>
<accession>A0A0D3RJS3</accession>
<protein>
    <recommendedName>
        <fullName evidence="2">XRE family transcriptional regulator</fullName>
    </recommendedName>
</protein>
<reference evidence="1" key="1">
    <citation type="journal article" date="2015" name="FEMS Microbiol. Lett.">
        <title>Characterisation of a large novel phage-like plasmid in Salmonella enterica serovar Typhimurium.</title>
        <authorList>
            <person name="Octavia S."/>
            <person name="Sara J."/>
            <person name="Lan R."/>
        </authorList>
    </citation>
    <scope>NUCLEOTIDE SEQUENCE</scope>
    <source>
        <strain evidence="1">L946</strain>
        <plasmid evidence="1">pSTM_Phi</plasmid>
    </source>
</reference>